<evidence type="ECO:0000313" key="1">
    <source>
        <dbReference type="EMBL" id="JAE11989.1"/>
    </source>
</evidence>
<dbReference type="AlphaFoldDB" id="A0A0A9FL76"/>
<sequence length="82" mass="9021">MKNLFGFCETWDASGTLELDQTAELSAGVEMPRIGAIPTPLMAQISSLSEHWLKSSLKEHLMGVSVGLLSTMNHNLAYNLTW</sequence>
<reference evidence="1" key="1">
    <citation type="submission" date="2014-09" db="EMBL/GenBank/DDBJ databases">
        <authorList>
            <person name="Magalhaes I.L.F."/>
            <person name="Oliveira U."/>
            <person name="Santos F.R."/>
            <person name="Vidigal T.H.D.A."/>
            <person name="Brescovit A.D."/>
            <person name="Santos A.J."/>
        </authorList>
    </citation>
    <scope>NUCLEOTIDE SEQUENCE</scope>
    <source>
        <tissue evidence="1">Shoot tissue taken approximately 20 cm above the soil surface</tissue>
    </source>
</reference>
<reference evidence="1" key="2">
    <citation type="journal article" date="2015" name="Data Brief">
        <title>Shoot transcriptome of the giant reed, Arundo donax.</title>
        <authorList>
            <person name="Barrero R.A."/>
            <person name="Guerrero F.D."/>
            <person name="Moolhuijzen P."/>
            <person name="Goolsby J.A."/>
            <person name="Tidwell J."/>
            <person name="Bellgard S.E."/>
            <person name="Bellgard M.I."/>
        </authorList>
    </citation>
    <scope>NUCLEOTIDE SEQUENCE</scope>
    <source>
        <tissue evidence="1">Shoot tissue taken approximately 20 cm above the soil surface</tissue>
    </source>
</reference>
<accession>A0A0A9FL76</accession>
<organism evidence="1">
    <name type="scientific">Arundo donax</name>
    <name type="common">Giant reed</name>
    <name type="synonym">Donax arundinaceus</name>
    <dbReference type="NCBI Taxonomy" id="35708"/>
    <lineage>
        <taxon>Eukaryota</taxon>
        <taxon>Viridiplantae</taxon>
        <taxon>Streptophyta</taxon>
        <taxon>Embryophyta</taxon>
        <taxon>Tracheophyta</taxon>
        <taxon>Spermatophyta</taxon>
        <taxon>Magnoliopsida</taxon>
        <taxon>Liliopsida</taxon>
        <taxon>Poales</taxon>
        <taxon>Poaceae</taxon>
        <taxon>PACMAD clade</taxon>
        <taxon>Arundinoideae</taxon>
        <taxon>Arundineae</taxon>
        <taxon>Arundo</taxon>
    </lineage>
</organism>
<dbReference type="EMBL" id="GBRH01185907">
    <property type="protein sequence ID" value="JAE11989.1"/>
    <property type="molecule type" value="Transcribed_RNA"/>
</dbReference>
<proteinExistence type="predicted"/>
<protein>
    <submittedName>
        <fullName evidence="1">Uncharacterized protein</fullName>
    </submittedName>
</protein>
<name>A0A0A9FL76_ARUDO</name>